<feature type="region of interest" description="Disordered" evidence="1">
    <location>
        <begin position="240"/>
        <end position="270"/>
    </location>
</feature>
<feature type="region of interest" description="Disordered" evidence="1">
    <location>
        <begin position="72"/>
        <end position="99"/>
    </location>
</feature>
<proteinExistence type="predicted"/>
<protein>
    <submittedName>
        <fullName evidence="2">Uncharacterized protein</fullName>
    </submittedName>
</protein>
<dbReference type="EMBL" id="JARJCM010000125">
    <property type="protein sequence ID" value="KAJ7027372.1"/>
    <property type="molecule type" value="Genomic_DNA"/>
</dbReference>
<organism evidence="2 3">
    <name type="scientific">Mycena alexandri</name>
    <dbReference type="NCBI Taxonomy" id="1745969"/>
    <lineage>
        <taxon>Eukaryota</taxon>
        <taxon>Fungi</taxon>
        <taxon>Dikarya</taxon>
        <taxon>Basidiomycota</taxon>
        <taxon>Agaricomycotina</taxon>
        <taxon>Agaricomycetes</taxon>
        <taxon>Agaricomycetidae</taxon>
        <taxon>Agaricales</taxon>
        <taxon>Marasmiineae</taxon>
        <taxon>Mycenaceae</taxon>
        <taxon>Mycena</taxon>
    </lineage>
</organism>
<comment type="caution">
    <text evidence="2">The sequence shown here is derived from an EMBL/GenBank/DDBJ whole genome shotgun (WGS) entry which is preliminary data.</text>
</comment>
<evidence type="ECO:0000313" key="3">
    <source>
        <dbReference type="Proteomes" id="UP001218188"/>
    </source>
</evidence>
<feature type="compositionally biased region" description="Low complexity" evidence="1">
    <location>
        <begin position="72"/>
        <end position="95"/>
    </location>
</feature>
<gene>
    <name evidence="2" type="ORF">C8F04DRAFT_1399548</name>
</gene>
<reference evidence="2" key="1">
    <citation type="submission" date="2023-03" db="EMBL/GenBank/DDBJ databases">
        <title>Massive genome expansion in bonnet fungi (Mycena s.s.) driven by repeated elements and novel gene families across ecological guilds.</title>
        <authorList>
            <consortium name="Lawrence Berkeley National Laboratory"/>
            <person name="Harder C.B."/>
            <person name="Miyauchi S."/>
            <person name="Viragh M."/>
            <person name="Kuo A."/>
            <person name="Thoen E."/>
            <person name="Andreopoulos B."/>
            <person name="Lu D."/>
            <person name="Skrede I."/>
            <person name="Drula E."/>
            <person name="Henrissat B."/>
            <person name="Morin E."/>
            <person name="Kohler A."/>
            <person name="Barry K."/>
            <person name="LaButti K."/>
            <person name="Morin E."/>
            <person name="Salamov A."/>
            <person name="Lipzen A."/>
            <person name="Mereny Z."/>
            <person name="Hegedus B."/>
            <person name="Baldrian P."/>
            <person name="Stursova M."/>
            <person name="Weitz H."/>
            <person name="Taylor A."/>
            <person name="Grigoriev I.V."/>
            <person name="Nagy L.G."/>
            <person name="Martin F."/>
            <person name="Kauserud H."/>
        </authorList>
    </citation>
    <scope>NUCLEOTIDE SEQUENCE</scope>
    <source>
        <strain evidence="2">CBHHK200</strain>
    </source>
</reference>
<evidence type="ECO:0000313" key="2">
    <source>
        <dbReference type="EMBL" id="KAJ7027372.1"/>
    </source>
</evidence>
<evidence type="ECO:0000256" key="1">
    <source>
        <dbReference type="SAM" id="MobiDB-lite"/>
    </source>
</evidence>
<dbReference type="Proteomes" id="UP001218188">
    <property type="component" value="Unassembled WGS sequence"/>
</dbReference>
<name>A0AAD6SKM7_9AGAR</name>
<accession>A0AAD6SKM7</accession>
<dbReference type="AlphaFoldDB" id="A0AAD6SKM7"/>
<sequence>MFLVAARRTDPALIGGAVASDCEQRQDPLSTFVAAGRHTNPALIGGAVGSDGSEFPQYFCGRSAISQQVPQFVSSSSLHPPTTSFPSSSPLSTLPGATDLADPKEFPLVRWWNRRDFTQSQTKKKTITMNSEAGKRGGSRAAKNINVMHQYLENEDGTVVSGLEAKAMRKHQRTIFREIRKQMPNELPTTWGNASLPVANYHRSEMYKVYPSLRFCRSHWKVDLMATTAYPSWYKKSVKNKQDDLESDSDYKISGSRMDRSSGPCGSAGTAVLRIAGEQ</sequence>
<keyword evidence="3" id="KW-1185">Reference proteome</keyword>